<dbReference type="GO" id="GO:0045127">
    <property type="term" value="F:N-acetylglucosamine kinase activity"/>
    <property type="evidence" value="ECO:0007669"/>
    <property type="project" value="UniProtKB-EC"/>
</dbReference>
<dbReference type="VEuPathDB" id="FungiDB:A1O9_03401"/>
<dbReference type="SUPFAM" id="SSF53697">
    <property type="entry name" value="SIS domain"/>
    <property type="match status" value="1"/>
</dbReference>
<dbReference type="NCBIfam" id="NF009222">
    <property type="entry name" value="PRK12570.1"/>
    <property type="match status" value="1"/>
</dbReference>
<dbReference type="PROSITE" id="PS51464">
    <property type="entry name" value="SIS"/>
    <property type="match status" value="1"/>
</dbReference>
<evidence type="ECO:0000256" key="1">
    <source>
        <dbReference type="ARBA" id="ARBA00006198"/>
    </source>
</evidence>
<evidence type="ECO:0000256" key="6">
    <source>
        <dbReference type="ARBA" id="ARBA00031123"/>
    </source>
</evidence>
<evidence type="ECO:0000256" key="5">
    <source>
        <dbReference type="ARBA" id="ARBA00023277"/>
    </source>
</evidence>
<evidence type="ECO:0000313" key="10">
    <source>
        <dbReference type="Proteomes" id="UP000027920"/>
    </source>
</evidence>
<dbReference type="HOGENOM" id="CLU_022562_0_0_1"/>
<dbReference type="GO" id="GO:0030246">
    <property type="term" value="F:carbohydrate binding"/>
    <property type="evidence" value="ECO:0007669"/>
    <property type="project" value="TreeGrafter"/>
</dbReference>
<dbReference type="CDD" id="cd24007">
    <property type="entry name" value="ASKHA_NBD_eukNAGK-like"/>
    <property type="match status" value="1"/>
</dbReference>
<dbReference type="InterPro" id="IPR040190">
    <property type="entry name" value="MURQ/GCKR"/>
</dbReference>
<dbReference type="SUPFAM" id="SSF53067">
    <property type="entry name" value="Actin-like ATPase domain"/>
    <property type="match status" value="2"/>
</dbReference>
<evidence type="ECO:0000256" key="4">
    <source>
        <dbReference type="ARBA" id="ARBA00023239"/>
    </source>
</evidence>
<dbReference type="InterPro" id="IPR005486">
    <property type="entry name" value="Glucokinase_regulatory_CS"/>
</dbReference>
<proteinExistence type="inferred from homology"/>
<sequence length="663" mass="71383">MPTQSDLRGLSALHTEQQNPHSRYIDEVSAPQLCQIINNEDATVAGAVQKCIPIIAESIEILAERVRNGGRVIYVGAGTSGRLGVLDASEIPPTYSAPERQFVAIIAGGDVALRKAQEGAEDNVEAGVNDLKALNLDPKVDSLVGLAASGRTPYVLSCLSYAKYQGCFTVGVACTEPSRMSTSKDVDCMISAVVGPEVVTGSTRMKSGTATKLVLNMLSTGVMIKIGKTFGNMMVDLRATNLKLQQRSRNILRSICGSKCPERDEALDDMLSNCGGSVKTAIASLMLGIPVTEAVDRLNDSGGSLAKVLKHEKAVPTEPTSNGRQFEYSLCVDGGGSKCAAAIISADGTIDYGEAGGCNVTDAGVEVAMLSISLAIQRAADSSPVLSGRHWDTLCYSSIWVGLAGYDRPKVASQVNHALERLFHRKRGPRLRITNDIELLALPFLERHNINNAIVLIAGTGSVAMRYKRDNDGLFRISRFGGWGHLIGDDGSGFDIGRRSIRHALAALDDFKSRASCEYEDPEFDELTRIVLQHFQPDSSSKLDYDLLSEILNSSPELPNKERIAQLAKVVVELSEDVEAQAIVSDAVQSLVRLVRSIAPSRQLDLSDSALVLAGGLMQNDVFKRQLEGELLKAVPQFKLVEVVKQPALLGSQHLLQEELLSR</sequence>
<dbReference type="STRING" id="1182545.A0A072PPN8"/>
<reference evidence="9 10" key="1">
    <citation type="submission" date="2013-03" db="EMBL/GenBank/DDBJ databases">
        <title>The Genome Sequence of Exophiala aquamarina CBS 119918.</title>
        <authorList>
            <consortium name="The Broad Institute Genomics Platform"/>
            <person name="Cuomo C."/>
            <person name="de Hoog S."/>
            <person name="Gorbushina A."/>
            <person name="Walker B."/>
            <person name="Young S.K."/>
            <person name="Zeng Q."/>
            <person name="Gargeya S."/>
            <person name="Fitzgerald M."/>
            <person name="Haas B."/>
            <person name="Abouelleil A."/>
            <person name="Allen A.W."/>
            <person name="Alvarado L."/>
            <person name="Arachchi H.M."/>
            <person name="Berlin A.M."/>
            <person name="Chapman S.B."/>
            <person name="Gainer-Dewar J."/>
            <person name="Goldberg J."/>
            <person name="Griggs A."/>
            <person name="Gujja S."/>
            <person name="Hansen M."/>
            <person name="Howarth C."/>
            <person name="Imamovic A."/>
            <person name="Ireland A."/>
            <person name="Larimer J."/>
            <person name="McCowan C."/>
            <person name="Murphy C."/>
            <person name="Pearson M."/>
            <person name="Poon T.W."/>
            <person name="Priest M."/>
            <person name="Roberts A."/>
            <person name="Saif S."/>
            <person name="Shea T."/>
            <person name="Sisk P."/>
            <person name="Sykes S."/>
            <person name="Wortman J."/>
            <person name="Nusbaum C."/>
            <person name="Birren B."/>
        </authorList>
    </citation>
    <scope>NUCLEOTIDE SEQUENCE [LARGE SCALE GENOMIC DNA]</scope>
    <source>
        <strain evidence="9 10">CBS 119918</strain>
    </source>
</reference>
<dbReference type="GO" id="GO:0016835">
    <property type="term" value="F:carbon-oxygen lyase activity"/>
    <property type="evidence" value="ECO:0007669"/>
    <property type="project" value="InterPro"/>
</dbReference>
<dbReference type="Proteomes" id="UP000027920">
    <property type="component" value="Unassembled WGS sequence"/>
</dbReference>
<organism evidence="9 10">
    <name type="scientific">Exophiala aquamarina CBS 119918</name>
    <dbReference type="NCBI Taxonomy" id="1182545"/>
    <lineage>
        <taxon>Eukaryota</taxon>
        <taxon>Fungi</taxon>
        <taxon>Dikarya</taxon>
        <taxon>Ascomycota</taxon>
        <taxon>Pezizomycotina</taxon>
        <taxon>Eurotiomycetes</taxon>
        <taxon>Chaetothyriomycetidae</taxon>
        <taxon>Chaetothyriales</taxon>
        <taxon>Herpotrichiellaceae</taxon>
        <taxon>Exophiala</taxon>
    </lineage>
</organism>
<dbReference type="EMBL" id="AMGV01000002">
    <property type="protein sequence ID" value="KEF61831.1"/>
    <property type="molecule type" value="Genomic_DNA"/>
</dbReference>
<dbReference type="PROSITE" id="PS01272">
    <property type="entry name" value="GCKR"/>
    <property type="match status" value="1"/>
</dbReference>
<dbReference type="FunFam" id="3.40.50.10490:FF:000014">
    <property type="entry name" value="N-acetylmuramic acid 6-phosphate etherase"/>
    <property type="match status" value="1"/>
</dbReference>
<dbReference type="InterPro" id="IPR001347">
    <property type="entry name" value="SIS_dom"/>
</dbReference>
<dbReference type="InterPro" id="IPR043129">
    <property type="entry name" value="ATPase_NBD"/>
</dbReference>
<dbReference type="AlphaFoldDB" id="A0A072PPN8"/>
<dbReference type="Pfam" id="PF01869">
    <property type="entry name" value="BcrAD_BadFG"/>
    <property type="match status" value="1"/>
</dbReference>
<evidence type="ECO:0000256" key="3">
    <source>
        <dbReference type="ARBA" id="ARBA00014974"/>
    </source>
</evidence>
<dbReference type="PANTHER" id="PTHR10088">
    <property type="entry name" value="GLUCOKINASE REGULATORY PROTEIN"/>
    <property type="match status" value="1"/>
</dbReference>
<dbReference type="OrthoDB" id="311172at2759"/>
<dbReference type="GO" id="GO:0009750">
    <property type="term" value="P:response to fructose"/>
    <property type="evidence" value="ECO:0007669"/>
    <property type="project" value="TreeGrafter"/>
</dbReference>
<dbReference type="InterPro" id="IPR002731">
    <property type="entry name" value="ATPase_BadF"/>
</dbReference>
<evidence type="ECO:0000256" key="7">
    <source>
        <dbReference type="SAM" id="MobiDB-lite"/>
    </source>
</evidence>
<dbReference type="GO" id="GO:0005654">
    <property type="term" value="C:nucleoplasm"/>
    <property type="evidence" value="ECO:0007669"/>
    <property type="project" value="TreeGrafter"/>
</dbReference>
<dbReference type="GO" id="GO:0070095">
    <property type="term" value="F:fructose-6-phosphate binding"/>
    <property type="evidence" value="ECO:0007669"/>
    <property type="project" value="TreeGrafter"/>
</dbReference>
<dbReference type="Pfam" id="PF22645">
    <property type="entry name" value="GKRP_SIS_N"/>
    <property type="match status" value="1"/>
</dbReference>
<evidence type="ECO:0000259" key="8">
    <source>
        <dbReference type="PROSITE" id="PS51464"/>
    </source>
</evidence>
<evidence type="ECO:0000256" key="2">
    <source>
        <dbReference type="ARBA" id="ARBA00012122"/>
    </source>
</evidence>
<dbReference type="GO" id="GO:0046348">
    <property type="term" value="P:amino sugar catabolic process"/>
    <property type="evidence" value="ECO:0007669"/>
    <property type="project" value="InterPro"/>
</dbReference>
<accession>A0A072PPN8</accession>
<dbReference type="InterPro" id="IPR046348">
    <property type="entry name" value="SIS_dom_sf"/>
</dbReference>
<dbReference type="RefSeq" id="XP_013264421.1">
    <property type="nucleotide sequence ID" value="XM_013408967.1"/>
</dbReference>
<dbReference type="EC" id="2.7.1.59" evidence="2"/>
<dbReference type="GO" id="GO:0042593">
    <property type="term" value="P:glucose homeostasis"/>
    <property type="evidence" value="ECO:0007669"/>
    <property type="project" value="TreeGrafter"/>
</dbReference>
<evidence type="ECO:0000313" key="9">
    <source>
        <dbReference type="EMBL" id="KEF61831.1"/>
    </source>
</evidence>
<comment type="caution">
    <text evidence="9">The sequence shown here is derived from an EMBL/GenBank/DDBJ whole genome shotgun (WGS) entry which is preliminary data.</text>
</comment>
<dbReference type="HAMAP" id="MF_00068">
    <property type="entry name" value="MurQ"/>
    <property type="match status" value="1"/>
</dbReference>
<gene>
    <name evidence="9" type="ORF">A1O9_03401</name>
</gene>
<dbReference type="PANTHER" id="PTHR10088:SF4">
    <property type="entry name" value="GLUCOKINASE REGULATORY PROTEIN"/>
    <property type="match status" value="1"/>
</dbReference>
<dbReference type="NCBIfam" id="NF003915">
    <property type="entry name" value="PRK05441.1"/>
    <property type="match status" value="1"/>
</dbReference>
<dbReference type="Gene3D" id="3.30.420.40">
    <property type="match status" value="2"/>
</dbReference>
<dbReference type="GO" id="GO:0005829">
    <property type="term" value="C:cytosol"/>
    <property type="evidence" value="ECO:0007669"/>
    <property type="project" value="TreeGrafter"/>
</dbReference>
<dbReference type="GeneID" id="25278337"/>
<dbReference type="Gene3D" id="3.40.50.10490">
    <property type="entry name" value="Glucose-6-phosphate isomerase like protein, domain 1"/>
    <property type="match status" value="2"/>
</dbReference>
<dbReference type="CDD" id="cd05007">
    <property type="entry name" value="SIS_Etherase"/>
    <property type="match status" value="1"/>
</dbReference>
<feature type="region of interest" description="Disordered" evidence="7">
    <location>
        <begin position="1"/>
        <end position="20"/>
    </location>
</feature>
<comment type="similarity">
    <text evidence="1">Belongs to the eukaryotic-type N-acetylglucosamine kinase family.</text>
</comment>
<dbReference type="NCBIfam" id="TIGR00274">
    <property type="entry name" value="N-acetylmuramic acid 6-phosphate etherase"/>
    <property type="match status" value="1"/>
</dbReference>
<name>A0A072PPN8_9EURO</name>
<keyword evidence="5" id="KW-0119">Carbohydrate metabolism</keyword>
<dbReference type="GO" id="GO:0004857">
    <property type="term" value="F:enzyme inhibitor activity"/>
    <property type="evidence" value="ECO:0007669"/>
    <property type="project" value="TreeGrafter"/>
</dbReference>
<keyword evidence="4" id="KW-0456">Lyase</keyword>
<protein>
    <recommendedName>
        <fullName evidence="3">N-acetyl-D-glucosamine kinase</fullName>
        <ecNumber evidence="2">2.7.1.59</ecNumber>
    </recommendedName>
    <alternativeName>
        <fullName evidence="6">GlcNAc kinase</fullName>
    </alternativeName>
</protein>
<keyword evidence="10" id="KW-1185">Reference proteome</keyword>
<dbReference type="GO" id="GO:0019899">
    <property type="term" value="F:enzyme binding"/>
    <property type="evidence" value="ECO:0007669"/>
    <property type="project" value="TreeGrafter"/>
</dbReference>
<dbReference type="Gene3D" id="1.10.8.1080">
    <property type="match status" value="1"/>
</dbReference>
<dbReference type="InterPro" id="IPR005488">
    <property type="entry name" value="Etherase_MurQ"/>
</dbReference>
<feature type="domain" description="SIS" evidence="8">
    <location>
        <begin position="62"/>
        <end position="228"/>
    </location>
</feature>